<dbReference type="SMART" id="SM00355">
    <property type="entry name" value="ZnF_C2H2"/>
    <property type="match status" value="3"/>
</dbReference>
<dbReference type="Pfam" id="PF12874">
    <property type="entry name" value="zf-met"/>
    <property type="match status" value="1"/>
</dbReference>
<gene>
    <name evidence="9" type="ORF">B0T10DRAFT_565593</name>
</gene>
<dbReference type="InterPro" id="IPR036236">
    <property type="entry name" value="Znf_C2H2_sf"/>
</dbReference>
<evidence type="ECO:0000256" key="6">
    <source>
        <dbReference type="ARBA" id="ARBA00023242"/>
    </source>
</evidence>
<dbReference type="AlphaFoldDB" id="A0A9P8VUY6"/>
<evidence type="ECO:0000256" key="1">
    <source>
        <dbReference type="ARBA" id="ARBA00004123"/>
    </source>
</evidence>
<feature type="domain" description="C2H2-type" evidence="8">
    <location>
        <begin position="62"/>
        <end position="85"/>
    </location>
</feature>
<evidence type="ECO:0000256" key="3">
    <source>
        <dbReference type="ARBA" id="ARBA00022737"/>
    </source>
</evidence>
<reference evidence="9 10" key="1">
    <citation type="journal article" date="2021" name="Nat. Commun.">
        <title>Genetic determinants of endophytism in the Arabidopsis root mycobiome.</title>
        <authorList>
            <person name="Mesny F."/>
            <person name="Miyauchi S."/>
            <person name="Thiergart T."/>
            <person name="Pickel B."/>
            <person name="Atanasova L."/>
            <person name="Karlsson M."/>
            <person name="Huettel B."/>
            <person name="Barry K.W."/>
            <person name="Haridas S."/>
            <person name="Chen C."/>
            <person name="Bauer D."/>
            <person name="Andreopoulos W."/>
            <person name="Pangilinan J."/>
            <person name="LaButti K."/>
            <person name="Riley R."/>
            <person name="Lipzen A."/>
            <person name="Clum A."/>
            <person name="Drula E."/>
            <person name="Henrissat B."/>
            <person name="Kohler A."/>
            <person name="Grigoriev I.V."/>
            <person name="Martin F.M."/>
            <person name="Hacquard S."/>
        </authorList>
    </citation>
    <scope>NUCLEOTIDE SEQUENCE [LARGE SCALE GENOMIC DNA]</scope>
    <source>
        <strain evidence="9 10">MPI-CAGE-CH-0241</strain>
    </source>
</reference>
<sequence length="221" mass="24092">MSFYGFTCHACGRRFSTHHALWQHINDTDHYLASCDDCGRSFNSDFALQQHLDNSFAHQYDWECVDCNRAFGTERALNQHNTDVHGHWDYDMHQLGNVSSNHTIQHSLSTNHPVQLGPTTGWATTSVQSSSSGISHSFAVQIPVHLAPLAAGTSQSTRAGFQQSSANSFVMNTHQGTIGTNNNGSAIDLSSFRGASFSGVSVNISDKHTLVAGVITKPDSR</sequence>
<evidence type="ECO:0000256" key="5">
    <source>
        <dbReference type="ARBA" id="ARBA00022833"/>
    </source>
</evidence>
<dbReference type="PROSITE" id="PS50157">
    <property type="entry name" value="ZINC_FINGER_C2H2_2"/>
    <property type="match status" value="3"/>
</dbReference>
<dbReference type="PANTHER" id="PTHR24406">
    <property type="entry name" value="TRANSCRIPTIONAL REPRESSOR CTCFL-RELATED"/>
    <property type="match status" value="1"/>
</dbReference>
<keyword evidence="3" id="KW-0677">Repeat</keyword>
<proteinExistence type="predicted"/>
<keyword evidence="6" id="KW-0539">Nucleus</keyword>
<feature type="domain" description="C2H2-type" evidence="8">
    <location>
        <begin position="6"/>
        <end position="30"/>
    </location>
</feature>
<evidence type="ECO:0000313" key="9">
    <source>
        <dbReference type="EMBL" id="KAH6880370.1"/>
    </source>
</evidence>
<dbReference type="EMBL" id="JAGPYM010000026">
    <property type="protein sequence ID" value="KAH6880370.1"/>
    <property type="molecule type" value="Genomic_DNA"/>
</dbReference>
<evidence type="ECO:0000313" key="10">
    <source>
        <dbReference type="Proteomes" id="UP000777438"/>
    </source>
</evidence>
<dbReference type="InterPro" id="IPR013087">
    <property type="entry name" value="Znf_C2H2_type"/>
</dbReference>
<dbReference type="GO" id="GO:0005634">
    <property type="term" value="C:nucleus"/>
    <property type="evidence" value="ECO:0007669"/>
    <property type="project" value="UniProtKB-SubCell"/>
</dbReference>
<feature type="domain" description="C2H2-type" evidence="8">
    <location>
        <begin position="33"/>
        <end position="63"/>
    </location>
</feature>
<comment type="caution">
    <text evidence="9">The sequence shown here is derived from an EMBL/GenBank/DDBJ whole genome shotgun (WGS) entry which is preliminary data.</text>
</comment>
<dbReference type="Gene3D" id="3.30.160.60">
    <property type="entry name" value="Classic Zinc Finger"/>
    <property type="match status" value="1"/>
</dbReference>
<evidence type="ECO:0000256" key="7">
    <source>
        <dbReference type="PROSITE-ProRule" id="PRU00042"/>
    </source>
</evidence>
<dbReference type="SUPFAM" id="SSF57667">
    <property type="entry name" value="beta-beta-alpha zinc fingers"/>
    <property type="match status" value="1"/>
</dbReference>
<protein>
    <recommendedName>
        <fullName evidence="8">C2H2-type domain-containing protein</fullName>
    </recommendedName>
</protein>
<keyword evidence="5" id="KW-0862">Zinc</keyword>
<keyword evidence="4 7" id="KW-0863">Zinc-finger</keyword>
<dbReference type="Pfam" id="PF00096">
    <property type="entry name" value="zf-C2H2"/>
    <property type="match status" value="1"/>
</dbReference>
<keyword evidence="2" id="KW-0479">Metal-binding</keyword>
<dbReference type="PROSITE" id="PS00028">
    <property type="entry name" value="ZINC_FINGER_C2H2_1"/>
    <property type="match status" value="2"/>
</dbReference>
<evidence type="ECO:0000256" key="2">
    <source>
        <dbReference type="ARBA" id="ARBA00022723"/>
    </source>
</evidence>
<dbReference type="InterPro" id="IPR050888">
    <property type="entry name" value="ZnF_C2H2-type_TF"/>
</dbReference>
<dbReference type="Proteomes" id="UP000777438">
    <property type="component" value="Unassembled WGS sequence"/>
</dbReference>
<dbReference type="GO" id="GO:0008270">
    <property type="term" value="F:zinc ion binding"/>
    <property type="evidence" value="ECO:0007669"/>
    <property type="project" value="UniProtKB-KW"/>
</dbReference>
<comment type="subcellular location">
    <subcellularLocation>
        <location evidence="1">Nucleus</location>
    </subcellularLocation>
</comment>
<dbReference type="OrthoDB" id="6077919at2759"/>
<evidence type="ECO:0000259" key="8">
    <source>
        <dbReference type="PROSITE" id="PS50157"/>
    </source>
</evidence>
<keyword evidence="10" id="KW-1185">Reference proteome</keyword>
<name>A0A9P8VUY6_9HYPO</name>
<accession>A0A9P8VUY6</accession>
<evidence type="ECO:0000256" key="4">
    <source>
        <dbReference type="ARBA" id="ARBA00022771"/>
    </source>
</evidence>
<organism evidence="9 10">
    <name type="scientific">Thelonectria olida</name>
    <dbReference type="NCBI Taxonomy" id="1576542"/>
    <lineage>
        <taxon>Eukaryota</taxon>
        <taxon>Fungi</taxon>
        <taxon>Dikarya</taxon>
        <taxon>Ascomycota</taxon>
        <taxon>Pezizomycotina</taxon>
        <taxon>Sordariomycetes</taxon>
        <taxon>Hypocreomycetidae</taxon>
        <taxon>Hypocreales</taxon>
        <taxon>Nectriaceae</taxon>
        <taxon>Thelonectria</taxon>
    </lineage>
</organism>